<reference evidence="2" key="1">
    <citation type="submission" date="2024-01" db="EMBL/GenBank/DDBJ databases">
        <authorList>
            <person name="Webb A."/>
        </authorList>
    </citation>
    <scope>NUCLEOTIDE SEQUENCE</scope>
    <source>
        <strain evidence="2">Pm1</strain>
    </source>
</reference>
<name>A0AAV1UAH7_9STRA</name>
<feature type="region of interest" description="Disordered" evidence="1">
    <location>
        <begin position="1"/>
        <end position="106"/>
    </location>
</feature>
<organism evidence="2 3">
    <name type="scientific">Peronospora matthiolae</name>
    <dbReference type="NCBI Taxonomy" id="2874970"/>
    <lineage>
        <taxon>Eukaryota</taxon>
        <taxon>Sar</taxon>
        <taxon>Stramenopiles</taxon>
        <taxon>Oomycota</taxon>
        <taxon>Peronosporomycetes</taxon>
        <taxon>Peronosporales</taxon>
        <taxon>Peronosporaceae</taxon>
        <taxon>Peronospora</taxon>
    </lineage>
</organism>
<feature type="region of interest" description="Disordered" evidence="1">
    <location>
        <begin position="150"/>
        <end position="171"/>
    </location>
</feature>
<feature type="compositionally biased region" description="Low complexity" evidence="1">
    <location>
        <begin position="12"/>
        <end position="44"/>
    </location>
</feature>
<gene>
    <name evidence="2" type="ORF">PM001_LOCUS15254</name>
</gene>
<feature type="compositionally biased region" description="Low complexity" evidence="1">
    <location>
        <begin position="51"/>
        <end position="63"/>
    </location>
</feature>
<dbReference type="EMBL" id="CAKLBY020000161">
    <property type="protein sequence ID" value="CAK7930104.1"/>
    <property type="molecule type" value="Genomic_DNA"/>
</dbReference>
<evidence type="ECO:0000256" key="1">
    <source>
        <dbReference type="SAM" id="MobiDB-lite"/>
    </source>
</evidence>
<dbReference type="Proteomes" id="UP001162060">
    <property type="component" value="Unassembled WGS sequence"/>
</dbReference>
<comment type="caution">
    <text evidence="2">The sequence shown here is derived from an EMBL/GenBank/DDBJ whole genome shotgun (WGS) entry which is preliminary data.</text>
</comment>
<feature type="compositionally biased region" description="Basic and acidic residues" evidence="1">
    <location>
        <begin position="150"/>
        <end position="160"/>
    </location>
</feature>
<evidence type="ECO:0000313" key="3">
    <source>
        <dbReference type="Proteomes" id="UP001162060"/>
    </source>
</evidence>
<dbReference type="AlphaFoldDB" id="A0AAV1UAH7"/>
<evidence type="ECO:0000313" key="2">
    <source>
        <dbReference type="EMBL" id="CAK7930104.1"/>
    </source>
</evidence>
<sequence length="171" mass="17602">MVSKPKRFATSAARKAAARVRVAGESTSHTSAADDSSPASVNSSCGESPRATCTSAASAAGTANRNPDESEIELIYSGESDDVFDSKATPHASGSPGADTARDRLTGSGLRGGIMLDIFGSSDCSDESSPHASPFHNTTRVEGVDTLIHHHEESNSRDRAVTGVSAHADTN</sequence>
<proteinExistence type="predicted"/>
<accession>A0AAV1UAH7</accession>
<protein>
    <submittedName>
        <fullName evidence="2">Uncharacterized protein</fullName>
    </submittedName>
</protein>